<evidence type="ECO:0000313" key="3">
    <source>
        <dbReference type="EMBL" id="KAK9029956.1"/>
    </source>
</evidence>
<comment type="caution">
    <text evidence="3">The sequence shown here is derived from an EMBL/GenBank/DDBJ whole genome shotgun (WGS) entry which is preliminary data.</text>
</comment>
<feature type="compositionally biased region" description="Low complexity" evidence="1">
    <location>
        <begin position="364"/>
        <end position="374"/>
    </location>
</feature>
<dbReference type="InterPro" id="IPR018289">
    <property type="entry name" value="MULE_transposase_dom"/>
</dbReference>
<reference evidence="3 4" key="1">
    <citation type="journal article" date="2024" name="G3 (Bethesda)">
        <title>Genome assembly of Hibiscus sabdariffa L. provides insights into metabolisms of medicinal natural products.</title>
        <authorList>
            <person name="Kim T."/>
        </authorList>
    </citation>
    <scope>NUCLEOTIDE SEQUENCE [LARGE SCALE GENOMIC DNA]</scope>
    <source>
        <strain evidence="3">TK-2024</strain>
        <tissue evidence="3">Old leaves</tissue>
    </source>
</reference>
<dbReference type="PANTHER" id="PTHR31973">
    <property type="entry name" value="POLYPROTEIN, PUTATIVE-RELATED"/>
    <property type="match status" value="1"/>
</dbReference>
<proteinExistence type="predicted"/>
<protein>
    <recommendedName>
        <fullName evidence="2">MULE transposase domain-containing protein</fullName>
    </recommendedName>
</protein>
<dbReference type="EMBL" id="JBBPBN010000010">
    <property type="protein sequence ID" value="KAK9029956.1"/>
    <property type="molecule type" value="Genomic_DNA"/>
</dbReference>
<keyword evidence="4" id="KW-1185">Reference proteome</keyword>
<gene>
    <name evidence="3" type="ORF">V6N11_031395</name>
</gene>
<evidence type="ECO:0000259" key="2">
    <source>
        <dbReference type="Pfam" id="PF10551"/>
    </source>
</evidence>
<accession>A0ABR2SXI6</accession>
<evidence type="ECO:0000313" key="4">
    <source>
        <dbReference type="Proteomes" id="UP001396334"/>
    </source>
</evidence>
<feature type="region of interest" description="Disordered" evidence="1">
    <location>
        <begin position="341"/>
        <end position="374"/>
    </location>
</feature>
<organism evidence="3 4">
    <name type="scientific">Hibiscus sabdariffa</name>
    <name type="common">roselle</name>
    <dbReference type="NCBI Taxonomy" id="183260"/>
    <lineage>
        <taxon>Eukaryota</taxon>
        <taxon>Viridiplantae</taxon>
        <taxon>Streptophyta</taxon>
        <taxon>Embryophyta</taxon>
        <taxon>Tracheophyta</taxon>
        <taxon>Spermatophyta</taxon>
        <taxon>Magnoliopsida</taxon>
        <taxon>eudicotyledons</taxon>
        <taxon>Gunneridae</taxon>
        <taxon>Pentapetalae</taxon>
        <taxon>rosids</taxon>
        <taxon>malvids</taxon>
        <taxon>Malvales</taxon>
        <taxon>Malvaceae</taxon>
        <taxon>Malvoideae</taxon>
        <taxon>Hibiscus</taxon>
    </lineage>
</organism>
<sequence>MKFETLKQHCRKELGVYASFNKCQRARLNVLREKRGSYIEEYATLWGYASELLHSNPGSTISIQVHRDSDNKAIFHRMYICFDALKKGELLVAIGRDGNNQMFPVAWAVVEGEGKESWKWFLTKLMQDLNHPDGEGLTLMLDQQKRLVPIINQFFPALEHRMCARHIYSNWHKKWKGMNSKIQFWNCVRSTFVEDFDDQLKILEEMGAISNNDLLAVPPLHWSRAYLTGNSKCDVVDNNLAEASNGWIVDARCHPIISMLEEIRKMASQSDNNARTTRSMKKKFNETETIAIRPSVSNRKRQVGIGIYTDLRTGEQTLNTGLPSEQVVTRAAKRKIGASISQYNHASKGPGLKWRGKQAVTTRQLQQQQSDQHR</sequence>
<feature type="domain" description="MULE transposase" evidence="2">
    <location>
        <begin position="87"/>
        <end position="170"/>
    </location>
</feature>
<dbReference type="PANTHER" id="PTHR31973:SF189">
    <property type="entry name" value="TRANSPOSASE, MUDR, PLANT, MULE TRANSPOSASE DOMAIN PROTEIN-RELATED"/>
    <property type="match status" value="1"/>
</dbReference>
<dbReference type="Proteomes" id="UP001396334">
    <property type="component" value="Unassembled WGS sequence"/>
</dbReference>
<evidence type="ECO:0000256" key="1">
    <source>
        <dbReference type="SAM" id="MobiDB-lite"/>
    </source>
</evidence>
<name>A0ABR2SXI6_9ROSI</name>
<dbReference type="Pfam" id="PF10551">
    <property type="entry name" value="MULE"/>
    <property type="match status" value="1"/>
</dbReference>